<evidence type="ECO:0000313" key="1">
    <source>
        <dbReference type="EMBL" id="AYG85324.1"/>
    </source>
</evidence>
<sequence>MRLARTTTYPINWEEVRENGDPDAYDTSGPYTDWAAHLDEVAERAVQLPDDLTGLLKQVHERLNRLMMEDDDALATVLKACDEMEAIIAATGPEAADS</sequence>
<evidence type="ECO:0000313" key="2">
    <source>
        <dbReference type="Proteomes" id="UP000271554"/>
    </source>
</evidence>
<reference evidence="1 2" key="1">
    <citation type="submission" date="2018-10" db="EMBL/GenBank/DDBJ databases">
        <title>Relationship between Morphology and Antimicrobial Activity in Streptomyces.</title>
        <authorList>
            <person name="Kang H.J."/>
            <person name="Kim S.B."/>
        </authorList>
    </citation>
    <scope>NUCLEOTIDE SEQUENCE [LARGE SCALE GENOMIC DNA]</scope>
    <source>
        <strain evidence="1 2">BH38</strain>
    </source>
</reference>
<keyword evidence="2" id="KW-1185">Reference proteome</keyword>
<dbReference type="AlphaFoldDB" id="A0A387HP14"/>
<dbReference type="Proteomes" id="UP000271554">
    <property type="component" value="Chromosome"/>
</dbReference>
<dbReference type="KEGG" id="shun:DWB77_07541"/>
<gene>
    <name evidence="1" type="ORF">DWB77_07541</name>
</gene>
<accession>A0A387HP14</accession>
<name>A0A387HP14_9ACTN</name>
<proteinExistence type="predicted"/>
<protein>
    <submittedName>
        <fullName evidence="1">Uncharacterized protein</fullName>
    </submittedName>
</protein>
<dbReference type="EMBL" id="CP032698">
    <property type="protein sequence ID" value="AYG85324.1"/>
    <property type="molecule type" value="Genomic_DNA"/>
</dbReference>
<organism evidence="1 2">
    <name type="scientific">Streptomyces hundungensis</name>
    <dbReference type="NCBI Taxonomy" id="1077946"/>
    <lineage>
        <taxon>Bacteria</taxon>
        <taxon>Bacillati</taxon>
        <taxon>Actinomycetota</taxon>
        <taxon>Actinomycetes</taxon>
        <taxon>Kitasatosporales</taxon>
        <taxon>Streptomycetaceae</taxon>
        <taxon>Streptomyces</taxon>
    </lineage>
</organism>